<gene>
    <name evidence="3" type="ORF">ET524_09605</name>
</gene>
<organism evidence="3 4">
    <name type="scientific">Senegalimassilia faecalis</name>
    <dbReference type="NCBI Taxonomy" id="2509433"/>
    <lineage>
        <taxon>Bacteria</taxon>
        <taxon>Bacillati</taxon>
        <taxon>Actinomycetota</taxon>
        <taxon>Coriobacteriia</taxon>
        <taxon>Coriobacteriales</taxon>
        <taxon>Coriobacteriaceae</taxon>
        <taxon>Senegalimassilia</taxon>
    </lineage>
</organism>
<feature type="domain" description="DUF4213" evidence="2">
    <location>
        <begin position="24"/>
        <end position="104"/>
    </location>
</feature>
<dbReference type="SUPFAM" id="SSF159713">
    <property type="entry name" value="Dhaf3308-like"/>
    <property type="match status" value="1"/>
</dbReference>
<dbReference type="InterPro" id="IPR025251">
    <property type="entry name" value="DUF4213"/>
</dbReference>
<protein>
    <recommendedName>
        <fullName evidence="5">DUF364 domain-containing protein</fullName>
    </recommendedName>
</protein>
<dbReference type="Pfam" id="PF04016">
    <property type="entry name" value="DUF364"/>
    <property type="match status" value="1"/>
</dbReference>
<reference evidence="3 4" key="1">
    <citation type="submission" date="2019-01" db="EMBL/GenBank/DDBJ databases">
        <title>Senegalimassilia sp. nov. KGMB04484 isolated human feces.</title>
        <authorList>
            <person name="Han K.-I."/>
            <person name="Kim J.-S."/>
            <person name="Lee K.C."/>
            <person name="Suh M.K."/>
            <person name="Eom M.K."/>
            <person name="Lee J.H."/>
            <person name="Park S.-H."/>
            <person name="Kang S.W."/>
            <person name="Park J.-E."/>
            <person name="Oh B.S."/>
            <person name="Yu S.Y."/>
            <person name="Choi S.-H."/>
            <person name="Lee D.H."/>
            <person name="Yoon H."/>
            <person name="Kim B.-Y."/>
            <person name="Lee J.H."/>
            <person name="Lee J.-S."/>
        </authorList>
    </citation>
    <scope>NUCLEOTIDE SEQUENCE [LARGE SCALE GENOMIC DNA]</scope>
    <source>
        <strain evidence="3 4">KGMB04484</strain>
    </source>
</reference>
<evidence type="ECO:0000313" key="3">
    <source>
        <dbReference type="EMBL" id="RXZ55171.1"/>
    </source>
</evidence>
<accession>A0A4Q2K4R0</accession>
<dbReference type="OrthoDB" id="9806942at2"/>
<comment type="caution">
    <text evidence="3">The sequence shown here is derived from an EMBL/GenBank/DDBJ whole genome shotgun (WGS) entry which is preliminary data.</text>
</comment>
<evidence type="ECO:0000259" key="1">
    <source>
        <dbReference type="Pfam" id="PF04016"/>
    </source>
</evidence>
<name>A0A4Q2K4R0_9ACTN</name>
<feature type="domain" description="Putative heavy-metal chelation" evidence="1">
    <location>
        <begin position="147"/>
        <end position="264"/>
    </location>
</feature>
<dbReference type="InterPro" id="IPR007161">
    <property type="entry name" value="DUF364"/>
</dbReference>
<sequence length="278" mass="29769">MSFDAASPIAYPGTYAPGTAWDLYNQLIAGIPEDVEVRDYCLGLNWSYVEADCGMGVAFTTRGGGKRAFKADLRGMKLRHVAELAKSWCFEEASLGVAALNAWYARRELLDPLGCEYDSNADRPADGERGGGPKDAFQAYRGEIAACDGANVVVVGHFPHVTDIAEYANLTVLERNCRDGLDTPDSACEFVLPQADFAFITGVTFINKTAPRLLALSRDALTAMVGPSVVMSPQLFDCGVHELAGSVVADPERVRFAVMNGAGPLFGEALTMASLKAK</sequence>
<dbReference type="Pfam" id="PF13938">
    <property type="entry name" value="DUF4213"/>
    <property type="match status" value="1"/>
</dbReference>
<proteinExistence type="predicted"/>
<evidence type="ECO:0000259" key="2">
    <source>
        <dbReference type="Pfam" id="PF13938"/>
    </source>
</evidence>
<dbReference type="Gene3D" id="3.30.390.100">
    <property type="match status" value="1"/>
</dbReference>
<evidence type="ECO:0000313" key="4">
    <source>
        <dbReference type="Proteomes" id="UP000293345"/>
    </source>
</evidence>
<dbReference type="EMBL" id="SDPW01000001">
    <property type="protein sequence ID" value="RXZ55171.1"/>
    <property type="molecule type" value="Genomic_DNA"/>
</dbReference>
<dbReference type="Proteomes" id="UP000293345">
    <property type="component" value="Unassembled WGS sequence"/>
</dbReference>
<dbReference type="AlphaFoldDB" id="A0A4Q2K4R0"/>
<evidence type="ECO:0008006" key="5">
    <source>
        <dbReference type="Google" id="ProtNLM"/>
    </source>
</evidence>
<keyword evidence="4" id="KW-1185">Reference proteome</keyword>
<dbReference type="Gene3D" id="3.40.50.11590">
    <property type="match status" value="1"/>
</dbReference>